<organism evidence="1 2">
    <name type="scientific">Catonella morbi ATCC 51271</name>
    <dbReference type="NCBI Taxonomy" id="592026"/>
    <lineage>
        <taxon>Bacteria</taxon>
        <taxon>Bacillati</taxon>
        <taxon>Bacillota</taxon>
        <taxon>Clostridia</taxon>
        <taxon>Lachnospirales</taxon>
        <taxon>Lachnospiraceae</taxon>
        <taxon>Catonella</taxon>
    </lineage>
</organism>
<evidence type="ECO:0000313" key="2">
    <source>
        <dbReference type="Proteomes" id="UP000018227"/>
    </source>
</evidence>
<dbReference type="InterPro" id="IPR036649">
    <property type="entry name" value="Pyrophosphatase_sf"/>
</dbReference>
<sequence length="114" mass="13235">MLGKLVKVTVDRPLGSYHPKHQDMYYPINYGYTEGIIAGDGEEQDAYIIGIDEPIKEFTGRVIAIIHRYDDVEEKWVVAPENSHFTKAEIMEKVEFTEKYYNSEIIMMDDKITV</sequence>
<dbReference type="eggNOG" id="COG0221">
    <property type="taxonomic scope" value="Bacteria"/>
</dbReference>
<dbReference type="GO" id="GO:0005737">
    <property type="term" value="C:cytoplasm"/>
    <property type="evidence" value="ECO:0007669"/>
    <property type="project" value="InterPro"/>
</dbReference>
<dbReference type="AlphaFoldDB" id="V2XJ18"/>
<dbReference type="Gene3D" id="3.90.80.10">
    <property type="entry name" value="Inorganic pyrophosphatase"/>
    <property type="match status" value="1"/>
</dbReference>
<dbReference type="Proteomes" id="UP000018227">
    <property type="component" value="Unassembled WGS sequence"/>
</dbReference>
<dbReference type="GO" id="GO:0000287">
    <property type="term" value="F:magnesium ion binding"/>
    <property type="evidence" value="ECO:0007669"/>
    <property type="project" value="InterPro"/>
</dbReference>
<accession>V2XJ18</accession>
<evidence type="ECO:0000313" key="1">
    <source>
        <dbReference type="EMBL" id="ESL02134.1"/>
    </source>
</evidence>
<keyword evidence="2" id="KW-1185">Reference proteome</keyword>
<name>V2XJ18_9FIRM</name>
<dbReference type="OrthoDB" id="9798247at2"/>
<dbReference type="SUPFAM" id="SSF50324">
    <property type="entry name" value="Inorganic pyrophosphatase"/>
    <property type="match status" value="1"/>
</dbReference>
<dbReference type="HOGENOM" id="CLU_160633_0_0_9"/>
<dbReference type="RefSeq" id="WP_023355128.1">
    <property type="nucleotide sequence ID" value="NZ_KI535369.1"/>
</dbReference>
<reference evidence="1 2" key="1">
    <citation type="submission" date="2013-06" db="EMBL/GenBank/DDBJ databases">
        <authorList>
            <person name="Weinstock G."/>
            <person name="Sodergren E."/>
            <person name="Clifton S."/>
            <person name="Fulton L."/>
            <person name="Fulton B."/>
            <person name="Courtney L."/>
            <person name="Fronick C."/>
            <person name="Harrison M."/>
            <person name="Strong C."/>
            <person name="Farmer C."/>
            <person name="Delahaunty K."/>
            <person name="Markovic C."/>
            <person name="Hall O."/>
            <person name="Minx P."/>
            <person name="Tomlinson C."/>
            <person name="Mitreva M."/>
            <person name="Nelson J."/>
            <person name="Hou S."/>
            <person name="Wollam A."/>
            <person name="Pepin K.H."/>
            <person name="Johnson M."/>
            <person name="Bhonagiri V."/>
            <person name="Nash W.E."/>
            <person name="Warren W."/>
            <person name="Chinwalla A."/>
            <person name="Mardis E.R."/>
            <person name="Wilson R.K."/>
        </authorList>
    </citation>
    <scope>NUCLEOTIDE SEQUENCE [LARGE SCALE GENOMIC DNA]</scope>
    <source>
        <strain evidence="1 2">ATCC 51271</strain>
    </source>
</reference>
<gene>
    <name evidence="1" type="ORF">GCWU0000282_002268</name>
</gene>
<dbReference type="STRING" id="592026.GCWU0000282_002268"/>
<proteinExistence type="predicted"/>
<dbReference type="GO" id="GO:0006796">
    <property type="term" value="P:phosphate-containing compound metabolic process"/>
    <property type="evidence" value="ECO:0007669"/>
    <property type="project" value="InterPro"/>
</dbReference>
<protein>
    <recommendedName>
        <fullName evidence="3">Inorganic pyrophosphatase</fullName>
    </recommendedName>
</protein>
<comment type="caution">
    <text evidence="1">The sequence shown here is derived from an EMBL/GenBank/DDBJ whole genome shotgun (WGS) entry which is preliminary data.</text>
</comment>
<dbReference type="EMBL" id="ACIL03000016">
    <property type="protein sequence ID" value="ESL02134.1"/>
    <property type="molecule type" value="Genomic_DNA"/>
</dbReference>
<dbReference type="GO" id="GO:0004427">
    <property type="term" value="F:inorganic diphosphate phosphatase activity"/>
    <property type="evidence" value="ECO:0007669"/>
    <property type="project" value="InterPro"/>
</dbReference>
<evidence type="ECO:0008006" key="3">
    <source>
        <dbReference type="Google" id="ProtNLM"/>
    </source>
</evidence>